<comment type="caution">
    <text evidence="1">The sequence shown here is derived from an EMBL/GenBank/DDBJ whole genome shotgun (WGS) entry which is preliminary data.</text>
</comment>
<gene>
    <name evidence="1" type="ORF">A6M23_10585</name>
</gene>
<keyword evidence="2" id="KW-1185">Reference proteome</keyword>
<evidence type="ECO:0008006" key="3">
    <source>
        <dbReference type="Google" id="ProtNLM"/>
    </source>
</evidence>
<proteinExistence type="predicted"/>
<protein>
    <recommendedName>
        <fullName evidence="3">Type I restriction enzyme R protein N-terminal domain-containing protein</fullName>
    </recommendedName>
</protein>
<evidence type="ECO:0000313" key="2">
    <source>
        <dbReference type="Proteomes" id="UP000095008"/>
    </source>
</evidence>
<dbReference type="Proteomes" id="UP000095008">
    <property type="component" value="Unassembled WGS sequence"/>
</dbReference>
<dbReference type="EMBL" id="LWRY01000118">
    <property type="protein sequence ID" value="OCX72093.1"/>
    <property type="molecule type" value="Genomic_DNA"/>
</dbReference>
<dbReference type="AlphaFoldDB" id="A0A1C2JDV9"/>
<accession>A0A1C2JDV9</accession>
<name>A0A1C2JDV9_ACITH</name>
<sequence length="119" mass="13544">MIKDMQKIVQIIESLRLDLSDEKRLQSDLETALRKAGLSFAREQALSARDIPDFLLQDGIVIECKLRPAQKMATFRQLERYAHHPEVRGLVLATNLSMTLPETIREKPAVMASLSKGWL</sequence>
<evidence type="ECO:0000313" key="1">
    <source>
        <dbReference type="EMBL" id="OCX72093.1"/>
    </source>
</evidence>
<reference evidence="1" key="1">
    <citation type="journal article" date="2016" name="Int. J. Mol. Sci.">
        <title>Comparative genomics of the extreme acidophile Acidithiobacillus thiooxidans reveals intraspecific divergence and niche adaptation.</title>
        <authorList>
            <person name="Zhang X."/>
            <person name="Feng X."/>
            <person name="Tao J."/>
            <person name="Ma L."/>
            <person name="Xiao Y."/>
            <person name="Liang Y."/>
            <person name="Liu X."/>
            <person name="Yin H."/>
        </authorList>
    </citation>
    <scope>NUCLEOTIDE SEQUENCE [LARGE SCALE GENOMIC DNA]</scope>
    <source>
        <strain evidence="1">DXS-W</strain>
    </source>
</reference>
<organism evidence="1 2">
    <name type="scientific">Acidithiobacillus thiooxidans</name>
    <name type="common">Thiobacillus thiooxidans</name>
    <dbReference type="NCBI Taxonomy" id="930"/>
    <lineage>
        <taxon>Bacteria</taxon>
        <taxon>Pseudomonadati</taxon>
        <taxon>Pseudomonadota</taxon>
        <taxon>Acidithiobacillia</taxon>
        <taxon>Acidithiobacillales</taxon>
        <taxon>Acidithiobacillaceae</taxon>
        <taxon>Acidithiobacillus</taxon>
    </lineage>
</organism>